<dbReference type="Gene3D" id="3.40.50.1000">
    <property type="entry name" value="HAD superfamily/HAD-like"/>
    <property type="match status" value="1"/>
</dbReference>
<proteinExistence type="predicted"/>
<dbReference type="EMBL" id="CP116507">
    <property type="protein sequence ID" value="WCG23258.1"/>
    <property type="molecule type" value="Genomic_DNA"/>
</dbReference>
<dbReference type="InterPro" id="IPR000150">
    <property type="entry name" value="Cof"/>
</dbReference>
<dbReference type="GO" id="GO:0000287">
    <property type="term" value="F:magnesium ion binding"/>
    <property type="evidence" value="ECO:0007669"/>
    <property type="project" value="TreeGrafter"/>
</dbReference>
<dbReference type="PROSITE" id="PS01228">
    <property type="entry name" value="COF_1"/>
    <property type="match status" value="1"/>
</dbReference>
<dbReference type="NCBIfam" id="TIGR00099">
    <property type="entry name" value="Cof-subfamily"/>
    <property type="match status" value="1"/>
</dbReference>
<dbReference type="NCBIfam" id="TIGR01484">
    <property type="entry name" value="HAD-SF-IIB"/>
    <property type="match status" value="1"/>
</dbReference>
<dbReference type="SUPFAM" id="SSF56784">
    <property type="entry name" value="HAD-like"/>
    <property type="match status" value="1"/>
</dbReference>
<dbReference type="SFLD" id="SFLDG01140">
    <property type="entry name" value="C2.B:_Phosphomannomutase_and_P"/>
    <property type="match status" value="1"/>
</dbReference>
<accession>A0AAE9XN86</accession>
<evidence type="ECO:0000313" key="2">
    <source>
        <dbReference type="Proteomes" id="UP001179600"/>
    </source>
</evidence>
<gene>
    <name evidence="1" type="ORF">PML95_03180</name>
</gene>
<dbReference type="InterPro" id="IPR023214">
    <property type="entry name" value="HAD_sf"/>
</dbReference>
<dbReference type="PANTHER" id="PTHR10000">
    <property type="entry name" value="PHOSPHOSERINE PHOSPHATASE"/>
    <property type="match status" value="1"/>
</dbReference>
<dbReference type="Gene3D" id="3.30.1240.10">
    <property type="match status" value="1"/>
</dbReference>
<dbReference type="SFLD" id="SFLDS00003">
    <property type="entry name" value="Haloacid_Dehalogenase"/>
    <property type="match status" value="1"/>
</dbReference>
<dbReference type="InterPro" id="IPR006379">
    <property type="entry name" value="HAD-SF_hydro_IIB"/>
</dbReference>
<protein>
    <submittedName>
        <fullName evidence="1">Cof-type HAD-IIB family hydrolase</fullName>
    </submittedName>
</protein>
<dbReference type="RefSeq" id="WP_272163583.1">
    <property type="nucleotide sequence ID" value="NZ_CP116507.1"/>
</dbReference>
<reference evidence="1" key="1">
    <citation type="submission" date="2023-01" db="EMBL/GenBank/DDBJ databases">
        <title>Oxazolidinone resistance genes in florfenicol resistant enterococci from beef cattle and veal calves at slaughter.</title>
        <authorList>
            <person name="Biggel M."/>
        </authorList>
    </citation>
    <scope>NUCLEOTIDE SEQUENCE</scope>
    <source>
        <strain evidence="1">K204-1</strain>
    </source>
</reference>
<sequence length="257" mass="28444">MKNIKGFAFFDLDGTLLNHQSEVDEQVAAALVALKNNGIIPVIATGRTNTEIQHVLDDTVIESSITMNGQYVLFEGEEIYSDLISSDIIDKMLQKTAEKGHQLGLYNEKGITISEQTPAVKVAYEYIHQGMPEENAKRHLEEPINMMLIIGKDQDAFYHKHFPELTFFRNGPYTIDVISKGGSKGRGVAKFVEHIGLTDIPTYGFGDGPNDMDLLAACDYKIAMGNAIPSLKEQADFVTKANTDNGIVHALKHFNLI</sequence>
<dbReference type="AlphaFoldDB" id="A0AAE9XN86"/>
<dbReference type="PANTHER" id="PTHR10000:SF25">
    <property type="entry name" value="PHOSPHATASE YKRA-RELATED"/>
    <property type="match status" value="1"/>
</dbReference>
<dbReference type="GO" id="GO:0016791">
    <property type="term" value="F:phosphatase activity"/>
    <property type="evidence" value="ECO:0007669"/>
    <property type="project" value="TreeGrafter"/>
</dbReference>
<dbReference type="GO" id="GO:0005829">
    <property type="term" value="C:cytosol"/>
    <property type="evidence" value="ECO:0007669"/>
    <property type="project" value="TreeGrafter"/>
</dbReference>
<organism evidence="1 2">
    <name type="scientific">Vagococcus lutrae</name>
    <dbReference type="NCBI Taxonomy" id="81947"/>
    <lineage>
        <taxon>Bacteria</taxon>
        <taxon>Bacillati</taxon>
        <taxon>Bacillota</taxon>
        <taxon>Bacilli</taxon>
        <taxon>Lactobacillales</taxon>
        <taxon>Enterococcaceae</taxon>
        <taxon>Vagococcus</taxon>
    </lineage>
</organism>
<keyword evidence="1" id="KW-0378">Hydrolase</keyword>
<dbReference type="Proteomes" id="UP001179600">
    <property type="component" value="Chromosome"/>
</dbReference>
<dbReference type="InterPro" id="IPR036412">
    <property type="entry name" value="HAD-like_sf"/>
</dbReference>
<name>A0AAE9XN86_9ENTE</name>
<evidence type="ECO:0000313" key="1">
    <source>
        <dbReference type="EMBL" id="WCG23258.1"/>
    </source>
</evidence>
<dbReference type="Pfam" id="PF08282">
    <property type="entry name" value="Hydrolase_3"/>
    <property type="match status" value="1"/>
</dbReference>